<dbReference type="EMBL" id="PPXC01000013">
    <property type="protein sequence ID" value="POH72457.1"/>
    <property type="molecule type" value="Genomic_DNA"/>
</dbReference>
<protein>
    <submittedName>
        <fullName evidence="1">Uncharacterized protein</fullName>
    </submittedName>
</protein>
<comment type="caution">
    <text evidence="1">The sequence shown here is derived from an EMBL/GenBank/DDBJ whole genome shotgun (WGS) entry which is preliminary data.</text>
</comment>
<dbReference type="AlphaFoldDB" id="A0A2S3ZUD5"/>
<accession>A0A2S3ZUD5</accession>
<evidence type="ECO:0000313" key="1">
    <source>
        <dbReference type="EMBL" id="POH72457.1"/>
    </source>
</evidence>
<keyword evidence="2" id="KW-1185">Reference proteome</keyword>
<evidence type="ECO:0000313" key="2">
    <source>
        <dbReference type="Proteomes" id="UP000237061"/>
    </source>
</evidence>
<organism evidence="1 2">
    <name type="scientific">Arthrobacter glacialis</name>
    <dbReference type="NCBI Taxonomy" id="1664"/>
    <lineage>
        <taxon>Bacteria</taxon>
        <taxon>Bacillati</taxon>
        <taxon>Actinomycetota</taxon>
        <taxon>Actinomycetes</taxon>
        <taxon>Micrococcales</taxon>
        <taxon>Micrococcaceae</taxon>
        <taxon>Arthrobacter</taxon>
    </lineage>
</organism>
<dbReference type="Proteomes" id="UP000237061">
    <property type="component" value="Unassembled WGS sequence"/>
</dbReference>
<name>A0A2S3ZUD5_ARTGL</name>
<gene>
    <name evidence="1" type="ORF">CVS27_15080</name>
</gene>
<sequence length="76" mass="7663">MGGFRCLFWGAVWVVVQGGFSGWGLGLGGEAEEAFQGGLDGEVGGCGGGLSGCLEFCDVGFGYGELVFELFGADGL</sequence>
<dbReference type="RefSeq" id="WP_103466679.1">
    <property type="nucleotide sequence ID" value="NZ_PPXC01000013.1"/>
</dbReference>
<reference evidence="1 2" key="1">
    <citation type="submission" date="2018-01" db="EMBL/GenBank/DDBJ databases">
        <title>Arthrobacter sp. nov., from glaciers in China.</title>
        <authorList>
            <person name="Liu Q."/>
            <person name="Xin Y.-H."/>
        </authorList>
    </citation>
    <scope>NUCLEOTIDE SEQUENCE [LARGE SCALE GENOMIC DNA]</scope>
    <source>
        <strain evidence="1 2">HLT2-12-2</strain>
    </source>
</reference>
<proteinExistence type="predicted"/>